<reference evidence="2" key="1">
    <citation type="journal article" date="2013" name="Science">
        <title>Comparative analysis of bat genomes provides insight into the evolution of flight and immunity.</title>
        <authorList>
            <person name="Zhang G."/>
            <person name="Cowled C."/>
            <person name="Shi Z."/>
            <person name="Huang Z."/>
            <person name="Bishop-Lilly K.A."/>
            <person name="Fang X."/>
            <person name="Wynne J.W."/>
            <person name="Xiong Z."/>
            <person name="Baker M.L."/>
            <person name="Zhao W."/>
            <person name="Tachedjian M."/>
            <person name="Zhu Y."/>
            <person name="Zhou P."/>
            <person name="Jiang X."/>
            <person name="Ng J."/>
            <person name="Yang L."/>
            <person name="Wu L."/>
            <person name="Xiao J."/>
            <person name="Feng Y."/>
            <person name="Chen Y."/>
            <person name="Sun X."/>
            <person name="Zhang Y."/>
            <person name="Marsh G.A."/>
            <person name="Crameri G."/>
            <person name="Broder C.C."/>
            <person name="Frey K.G."/>
            <person name="Wang L.F."/>
            <person name="Wang J."/>
        </authorList>
    </citation>
    <scope>NUCLEOTIDE SEQUENCE [LARGE SCALE GENOMIC DNA]</scope>
</reference>
<evidence type="ECO:0000313" key="1">
    <source>
        <dbReference type="EMBL" id="ELK07690.1"/>
    </source>
</evidence>
<gene>
    <name evidence="1" type="ORF">PAL_GLEAN10005188</name>
</gene>
<accession>L5K842</accession>
<evidence type="ECO:0000313" key="2">
    <source>
        <dbReference type="Proteomes" id="UP000010552"/>
    </source>
</evidence>
<name>L5K842_PTEAL</name>
<dbReference type="EMBL" id="KB030948">
    <property type="protein sequence ID" value="ELK07690.1"/>
    <property type="molecule type" value="Genomic_DNA"/>
</dbReference>
<keyword evidence="2" id="KW-1185">Reference proteome</keyword>
<dbReference type="AlphaFoldDB" id="L5K842"/>
<protein>
    <submittedName>
        <fullName evidence="1">Uncharacterized protein</fullName>
    </submittedName>
</protein>
<dbReference type="InParanoid" id="L5K842"/>
<dbReference type="Proteomes" id="UP000010552">
    <property type="component" value="Unassembled WGS sequence"/>
</dbReference>
<sequence length="111" mass="12010">MESDLASGKNGRNVHFITQPGGFRHMLSCHRFLGDTGQGLLELPLLACVTSCSGSAGLTQLSTSSLCKLHQAPRPGSPTACQVPLRHQALPCVEKLVPWRKDIATWSRCEL</sequence>
<proteinExistence type="predicted"/>
<organism evidence="1 2">
    <name type="scientific">Pteropus alecto</name>
    <name type="common">Black flying fox</name>
    <dbReference type="NCBI Taxonomy" id="9402"/>
    <lineage>
        <taxon>Eukaryota</taxon>
        <taxon>Metazoa</taxon>
        <taxon>Chordata</taxon>
        <taxon>Craniata</taxon>
        <taxon>Vertebrata</taxon>
        <taxon>Euteleostomi</taxon>
        <taxon>Mammalia</taxon>
        <taxon>Eutheria</taxon>
        <taxon>Laurasiatheria</taxon>
        <taxon>Chiroptera</taxon>
        <taxon>Yinpterochiroptera</taxon>
        <taxon>Pteropodoidea</taxon>
        <taxon>Pteropodidae</taxon>
        <taxon>Pteropodinae</taxon>
        <taxon>Pteropus</taxon>
    </lineage>
</organism>